<accession>A0A0D1YIV1</accession>
<dbReference type="Proteomes" id="UP000053259">
    <property type="component" value="Unassembled WGS sequence"/>
</dbReference>
<dbReference type="GO" id="GO:0005739">
    <property type="term" value="C:mitochondrion"/>
    <property type="evidence" value="ECO:0007669"/>
    <property type="project" value="TreeGrafter"/>
</dbReference>
<dbReference type="InterPro" id="IPR029058">
    <property type="entry name" value="AB_hydrolase_fold"/>
</dbReference>
<evidence type="ECO:0000259" key="3">
    <source>
        <dbReference type="Pfam" id="PF00561"/>
    </source>
</evidence>
<dbReference type="GeneID" id="27315754"/>
<dbReference type="GO" id="GO:0052689">
    <property type="term" value="F:carboxylic ester hydrolase activity"/>
    <property type="evidence" value="ECO:0007669"/>
    <property type="project" value="TreeGrafter"/>
</dbReference>
<dbReference type="VEuPathDB" id="FungiDB:PV09_07781"/>
<proteinExistence type="inferred from homology"/>
<organism evidence="4 5">
    <name type="scientific">Verruconis gallopava</name>
    <dbReference type="NCBI Taxonomy" id="253628"/>
    <lineage>
        <taxon>Eukaryota</taxon>
        <taxon>Fungi</taxon>
        <taxon>Dikarya</taxon>
        <taxon>Ascomycota</taxon>
        <taxon>Pezizomycotina</taxon>
        <taxon>Dothideomycetes</taxon>
        <taxon>Pleosporomycetidae</taxon>
        <taxon>Venturiales</taxon>
        <taxon>Sympoventuriaceae</taxon>
        <taxon>Verruconis</taxon>
    </lineage>
</organism>
<keyword evidence="2" id="KW-0378">Hydrolase</keyword>
<name>A0A0D1YIV1_9PEZI</name>
<dbReference type="SUPFAM" id="SSF53474">
    <property type="entry name" value="alpha/beta-Hydrolases"/>
    <property type="match status" value="1"/>
</dbReference>
<evidence type="ECO:0000313" key="5">
    <source>
        <dbReference type="Proteomes" id="UP000053259"/>
    </source>
</evidence>
<sequence>MATPRLPSLLRQLKCARAPQRRHFAASREVVDLAYDLHEPPKDVPRNNPIVFIHGFFGSKKNNRSMSKVLAKELGRPVYALDLRNHGDSPHHPVHDYRILAADISNFLSKHKIKDPTLIGHSMGAKAAMCVALQSPSSVKNLIPVDNAPVDANFKSDFALYLQGMRDVAKARPKRQSEADEILKPYAKELSVRQFLLTNLIRSPSNKEELVWRVPIDILAKSLDAMMDFPYTNPDEIRYEGPTLFIRGTRSHYVADETLPVIGRFFPRFELQDIEAGHWVISEKPEEFRRAVVSWLQDKE</sequence>
<dbReference type="PANTHER" id="PTHR46118">
    <property type="entry name" value="PROTEIN ABHD11"/>
    <property type="match status" value="1"/>
</dbReference>
<gene>
    <name evidence="4" type="ORF">PV09_07781</name>
</gene>
<dbReference type="ESTHER" id="9pezi-a0a0d1yiv1">
    <property type="family name" value="ABHD11-Acetyl_transferase"/>
</dbReference>
<dbReference type="OrthoDB" id="8119704at2759"/>
<evidence type="ECO:0000256" key="1">
    <source>
        <dbReference type="ARBA" id="ARBA00008645"/>
    </source>
</evidence>
<dbReference type="PANTHER" id="PTHR46118:SF4">
    <property type="entry name" value="PROTEIN ABHD11"/>
    <property type="match status" value="1"/>
</dbReference>
<dbReference type="FunFam" id="3.40.50.1820:FF:000039">
    <property type="entry name" value="Esterase ybfF"/>
    <property type="match status" value="1"/>
</dbReference>
<protein>
    <recommendedName>
        <fullName evidence="3">AB hydrolase-1 domain-containing protein</fullName>
    </recommendedName>
</protein>
<keyword evidence="5" id="KW-1185">Reference proteome</keyword>
<dbReference type="STRING" id="253628.A0A0D1YIV1"/>
<dbReference type="HOGENOM" id="CLU_020336_53_0_1"/>
<evidence type="ECO:0000256" key="2">
    <source>
        <dbReference type="ARBA" id="ARBA00022801"/>
    </source>
</evidence>
<dbReference type="EMBL" id="KN847560">
    <property type="protein sequence ID" value="KIW00802.1"/>
    <property type="molecule type" value="Genomic_DNA"/>
</dbReference>
<dbReference type="FunCoup" id="A0A0D1YIV1">
    <property type="interactions" value="468"/>
</dbReference>
<dbReference type="Pfam" id="PF00561">
    <property type="entry name" value="Abhydrolase_1"/>
    <property type="match status" value="1"/>
</dbReference>
<comment type="similarity">
    <text evidence="1">Belongs to the AB hydrolase superfamily.</text>
</comment>
<feature type="domain" description="AB hydrolase-1" evidence="3">
    <location>
        <begin position="48"/>
        <end position="285"/>
    </location>
</feature>
<dbReference type="InParanoid" id="A0A0D1YIV1"/>
<dbReference type="Gene3D" id="3.40.50.1820">
    <property type="entry name" value="alpha/beta hydrolase"/>
    <property type="match status" value="1"/>
</dbReference>
<evidence type="ECO:0000313" key="4">
    <source>
        <dbReference type="EMBL" id="KIW00802.1"/>
    </source>
</evidence>
<reference evidence="4 5" key="1">
    <citation type="submission" date="2015-01" db="EMBL/GenBank/DDBJ databases">
        <title>The Genome Sequence of Ochroconis gallopava CBS43764.</title>
        <authorList>
            <consortium name="The Broad Institute Genomics Platform"/>
            <person name="Cuomo C."/>
            <person name="de Hoog S."/>
            <person name="Gorbushina A."/>
            <person name="Stielow B."/>
            <person name="Teixiera M."/>
            <person name="Abouelleil A."/>
            <person name="Chapman S.B."/>
            <person name="Priest M."/>
            <person name="Young S.K."/>
            <person name="Wortman J."/>
            <person name="Nusbaum C."/>
            <person name="Birren B."/>
        </authorList>
    </citation>
    <scope>NUCLEOTIDE SEQUENCE [LARGE SCALE GENOMIC DNA]</scope>
    <source>
        <strain evidence="4 5">CBS 43764</strain>
    </source>
</reference>
<dbReference type="AlphaFoldDB" id="A0A0D1YIV1"/>
<dbReference type="InterPro" id="IPR000073">
    <property type="entry name" value="AB_hydrolase_1"/>
</dbReference>
<dbReference type="RefSeq" id="XP_016210671.1">
    <property type="nucleotide sequence ID" value="XM_016361592.1"/>
</dbReference>